<reference evidence="3" key="2">
    <citation type="submission" date="2016-02" db="EMBL/GenBank/DDBJ databases">
        <title>Draft genome sequence of five rapidly growing Mycobacterium species.</title>
        <authorList>
            <person name="Katahira K."/>
            <person name="Gotou Y."/>
            <person name="Iida K."/>
            <person name="Ogura Y."/>
            <person name="Hayashi T."/>
        </authorList>
    </citation>
    <scope>NUCLEOTIDE SEQUENCE [LARGE SCALE GENOMIC DNA]</scope>
    <source>
        <strain evidence="3">JCM6368</strain>
    </source>
</reference>
<keyword evidence="1" id="KW-0812">Transmembrane</keyword>
<evidence type="ECO:0000313" key="2">
    <source>
        <dbReference type="EMBL" id="GAT01854.1"/>
    </source>
</evidence>
<keyword evidence="1" id="KW-1133">Transmembrane helix</keyword>
<evidence type="ECO:0000313" key="3">
    <source>
        <dbReference type="Proteomes" id="UP000069705"/>
    </source>
</evidence>
<evidence type="ECO:0000256" key="1">
    <source>
        <dbReference type="SAM" id="Phobius"/>
    </source>
</evidence>
<comment type="caution">
    <text evidence="2">The sequence shown here is derived from an EMBL/GenBank/DDBJ whole genome shotgun (WGS) entry which is preliminary data.</text>
</comment>
<dbReference type="Proteomes" id="UP000069705">
    <property type="component" value="Unassembled WGS sequence"/>
</dbReference>
<feature type="transmembrane region" description="Helical" evidence="1">
    <location>
        <begin position="6"/>
        <end position="26"/>
    </location>
</feature>
<organism evidence="2 3">
    <name type="scientific">Mycolicibacterium fortuitum subsp. acetamidolyticum</name>
    <dbReference type="NCBI Taxonomy" id="144550"/>
    <lineage>
        <taxon>Bacteria</taxon>
        <taxon>Bacillati</taxon>
        <taxon>Actinomycetota</taxon>
        <taxon>Actinomycetes</taxon>
        <taxon>Mycobacteriales</taxon>
        <taxon>Mycobacteriaceae</taxon>
        <taxon>Mycolicibacterium</taxon>
    </lineage>
</organism>
<accession>A0A117IDY9</accession>
<protein>
    <submittedName>
        <fullName evidence="2">Uncharacterized protein</fullName>
    </submittedName>
</protein>
<proteinExistence type="predicted"/>
<name>A0A117IDY9_MYCFO</name>
<dbReference type="AlphaFoldDB" id="A0A117IDY9"/>
<gene>
    <name evidence="2" type="ORF">RMCFA_1966</name>
</gene>
<dbReference type="EMBL" id="BCSZ01000019">
    <property type="protein sequence ID" value="GAT01854.1"/>
    <property type="molecule type" value="Genomic_DNA"/>
</dbReference>
<keyword evidence="1" id="KW-0472">Membrane</keyword>
<reference evidence="2 3" key="1">
    <citation type="journal article" date="2016" name="Genome Announc.">
        <title>Draft Genome Sequences of Five Rapidly Growing Mycobacterium Species, M. thermoresistibile, M. fortuitum subsp. acetamidolyticum, M. canariasense, M. brisbanense, and M. novocastrense.</title>
        <authorList>
            <person name="Katahira K."/>
            <person name="Ogura Y."/>
            <person name="Gotoh Y."/>
            <person name="Hayashi T."/>
        </authorList>
    </citation>
    <scope>NUCLEOTIDE SEQUENCE [LARGE SCALE GENOMIC DNA]</scope>
    <source>
        <strain evidence="2 3">JCM6368</strain>
    </source>
</reference>
<sequence length="163" mass="18160">MSNRRVVALSVAAAVVVVIAAAVFVLRQWSKEDAELYGMKPYTAQQQRDRAQTLIDELNTHDPKRVGLPRGTDARSQVDNARLDRLIQAAMPLPGCSYSLDSVTDRGEQGERQFWWGSAPIYRYDVNVTESCPNKPPLDRVLGVLARPTEGAHWTDALIVIDQ</sequence>